<evidence type="ECO:0000259" key="6">
    <source>
        <dbReference type="Pfam" id="PF00724"/>
    </source>
</evidence>
<dbReference type="AlphaFoldDB" id="A0A165W8N6"/>
<feature type="domain" description="NADH:flavin oxidoreductase/NADH oxidase N-terminal" evidence="6">
    <location>
        <begin position="39"/>
        <end position="398"/>
    </location>
</feature>
<proteinExistence type="predicted"/>
<accession>A0A165W8N6</accession>
<dbReference type="PANTHER" id="PTHR43303:SF4">
    <property type="entry name" value="NADPH DEHYDROGENASE C23G7.10C-RELATED"/>
    <property type="match status" value="1"/>
</dbReference>
<evidence type="ECO:0000313" key="7">
    <source>
        <dbReference type="EMBL" id="KZT30840.1"/>
    </source>
</evidence>
<dbReference type="SUPFAM" id="SSF51395">
    <property type="entry name" value="FMN-linked oxidoreductases"/>
    <property type="match status" value="1"/>
</dbReference>
<evidence type="ECO:0000256" key="4">
    <source>
        <dbReference type="ARBA" id="ARBA00022857"/>
    </source>
</evidence>
<dbReference type="Pfam" id="PF00724">
    <property type="entry name" value="Oxidored_FMN"/>
    <property type="match status" value="1"/>
</dbReference>
<keyword evidence="4" id="KW-0521">NADP</keyword>
<dbReference type="GO" id="GO:0003959">
    <property type="term" value="F:NADPH dehydrogenase activity"/>
    <property type="evidence" value="ECO:0007669"/>
    <property type="project" value="InterPro"/>
</dbReference>
<dbReference type="CDD" id="cd02932">
    <property type="entry name" value="OYE_YqiM_FMN"/>
    <property type="match status" value="1"/>
</dbReference>
<dbReference type="InterPro" id="IPR013785">
    <property type="entry name" value="Aldolase_TIM"/>
</dbReference>
<dbReference type="InterPro" id="IPR001155">
    <property type="entry name" value="OxRdtase_FMN_N"/>
</dbReference>
<evidence type="ECO:0000256" key="1">
    <source>
        <dbReference type="ARBA" id="ARBA00001917"/>
    </source>
</evidence>
<keyword evidence="8" id="KW-1185">Reference proteome</keyword>
<gene>
    <name evidence="7" type="ORF">NEOLEDRAFT_1054261</name>
</gene>
<dbReference type="Gene3D" id="3.20.20.70">
    <property type="entry name" value="Aldolase class I"/>
    <property type="match status" value="1"/>
</dbReference>
<dbReference type="EMBL" id="KV425551">
    <property type="protein sequence ID" value="KZT30840.1"/>
    <property type="molecule type" value="Genomic_DNA"/>
</dbReference>
<evidence type="ECO:0000256" key="2">
    <source>
        <dbReference type="ARBA" id="ARBA00022630"/>
    </source>
</evidence>
<sequence>MAHINKPAPGADQYLPLNEPGVGISYSKEAHAANASLPKIFQPLTLRGVTFHNRVWVAPMCQYSSDNGHATDWHFVHIGGFATRGLGAICLEATSVVPEGRISPEDAGLWTDTQIPPLQRIVKFVHSQQGPKVGVQLSHAGRKASTLAPWVFSDLAGTWHAPRRAALKDDNGWPDEVYGPSTIPFAKGYPEPKEMSEEHLQYVEDSWIKAVERCKTIGFDFIEIHAAHGYLLHEFLSPISNVRIDKYGGKSLENRMRFPLRLIKRVRSVWDKPLIVRLSATDWKEGPEKDESGGEDGWNSWGIEQSKIFVARLHELGVDLADISTGGNYYAQQFGVTEGYQVPFAADIKKAVPDIQIGTVGMITDPKLANGYLEEGKADVVFLARELMRNPNWVYRAALELGVAVKPANQYERGWTEIFDKK</sequence>
<dbReference type="InParanoid" id="A0A165W8N6"/>
<dbReference type="GO" id="GO:0010181">
    <property type="term" value="F:FMN binding"/>
    <property type="evidence" value="ECO:0007669"/>
    <property type="project" value="InterPro"/>
</dbReference>
<keyword evidence="2" id="KW-0285">Flavoprotein</keyword>
<name>A0A165W8N6_9AGAM</name>
<keyword evidence="3" id="KW-0288">FMN</keyword>
<evidence type="ECO:0000313" key="8">
    <source>
        <dbReference type="Proteomes" id="UP000076761"/>
    </source>
</evidence>
<reference evidence="7 8" key="1">
    <citation type="journal article" date="2016" name="Mol. Biol. Evol.">
        <title>Comparative Genomics of Early-Diverging Mushroom-Forming Fungi Provides Insights into the Origins of Lignocellulose Decay Capabilities.</title>
        <authorList>
            <person name="Nagy L.G."/>
            <person name="Riley R."/>
            <person name="Tritt A."/>
            <person name="Adam C."/>
            <person name="Daum C."/>
            <person name="Floudas D."/>
            <person name="Sun H."/>
            <person name="Yadav J.S."/>
            <person name="Pangilinan J."/>
            <person name="Larsson K.H."/>
            <person name="Matsuura K."/>
            <person name="Barry K."/>
            <person name="Labutti K."/>
            <person name="Kuo R."/>
            <person name="Ohm R.A."/>
            <person name="Bhattacharya S.S."/>
            <person name="Shirouzu T."/>
            <person name="Yoshinaga Y."/>
            <person name="Martin F.M."/>
            <person name="Grigoriev I.V."/>
            <person name="Hibbett D.S."/>
        </authorList>
    </citation>
    <scope>NUCLEOTIDE SEQUENCE [LARGE SCALE GENOMIC DNA]</scope>
    <source>
        <strain evidence="7 8">HHB14362 ss-1</strain>
    </source>
</reference>
<dbReference type="InterPro" id="IPR044152">
    <property type="entry name" value="YqjM-like"/>
</dbReference>
<keyword evidence="5" id="KW-0560">Oxidoreductase</keyword>
<dbReference type="STRING" id="1314782.A0A165W8N6"/>
<comment type="cofactor">
    <cofactor evidence="1">
        <name>FMN</name>
        <dbReference type="ChEBI" id="CHEBI:58210"/>
    </cofactor>
</comment>
<evidence type="ECO:0000256" key="3">
    <source>
        <dbReference type="ARBA" id="ARBA00022643"/>
    </source>
</evidence>
<protein>
    <submittedName>
        <fullName evidence="7">FMN-linked oxidoreductase</fullName>
    </submittedName>
</protein>
<dbReference type="OrthoDB" id="72788at2759"/>
<dbReference type="GO" id="GO:0050661">
    <property type="term" value="F:NADP binding"/>
    <property type="evidence" value="ECO:0007669"/>
    <property type="project" value="InterPro"/>
</dbReference>
<dbReference type="PANTHER" id="PTHR43303">
    <property type="entry name" value="NADPH DEHYDROGENASE C23G7.10C-RELATED"/>
    <property type="match status" value="1"/>
</dbReference>
<dbReference type="Proteomes" id="UP000076761">
    <property type="component" value="Unassembled WGS sequence"/>
</dbReference>
<evidence type="ECO:0000256" key="5">
    <source>
        <dbReference type="ARBA" id="ARBA00023002"/>
    </source>
</evidence>
<organism evidence="7 8">
    <name type="scientific">Neolentinus lepideus HHB14362 ss-1</name>
    <dbReference type="NCBI Taxonomy" id="1314782"/>
    <lineage>
        <taxon>Eukaryota</taxon>
        <taxon>Fungi</taxon>
        <taxon>Dikarya</taxon>
        <taxon>Basidiomycota</taxon>
        <taxon>Agaricomycotina</taxon>
        <taxon>Agaricomycetes</taxon>
        <taxon>Gloeophyllales</taxon>
        <taxon>Gloeophyllaceae</taxon>
        <taxon>Neolentinus</taxon>
    </lineage>
</organism>